<dbReference type="PANTHER" id="PTHR11903">
    <property type="entry name" value="PROSTAGLANDIN G/H SYNTHASE"/>
    <property type="match status" value="1"/>
</dbReference>
<reference evidence="14 15" key="1">
    <citation type="submission" date="2018-11" db="EMBL/GenBank/DDBJ databases">
        <title>Gordonia insulae sp. nov., isolated from an island soil.</title>
        <authorList>
            <person name="Kim Y.S."/>
            <person name="Kim S.B."/>
        </authorList>
    </citation>
    <scope>NUCLEOTIDE SEQUENCE [LARGE SCALE GENOMIC DNA]</scope>
    <source>
        <strain evidence="14 15">MMS17-SY073</strain>
    </source>
</reference>
<keyword evidence="3" id="KW-0575">Peroxidase</keyword>
<dbReference type="EMBL" id="CP033972">
    <property type="protein sequence ID" value="AZG44464.1"/>
    <property type="molecule type" value="Genomic_DNA"/>
</dbReference>
<keyword evidence="8" id="KW-0276">Fatty acid metabolism</keyword>
<dbReference type="GO" id="GO:0046872">
    <property type="term" value="F:metal ion binding"/>
    <property type="evidence" value="ECO:0007669"/>
    <property type="project" value="UniProtKB-KW"/>
</dbReference>
<gene>
    <name evidence="14" type="ORF">D7316_01050</name>
</gene>
<keyword evidence="11" id="KW-0408">Iron</keyword>
<keyword evidence="13" id="KW-0275">Fatty acid biosynthesis</keyword>
<evidence type="ECO:0000256" key="1">
    <source>
        <dbReference type="ARBA" id="ARBA00001913"/>
    </source>
</evidence>
<evidence type="ECO:0000256" key="7">
    <source>
        <dbReference type="ARBA" id="ARBA00022821"/>
    </source>
</evidence>
<dbReference type="InterPro" id="IPR019791">
    <property type="entry name" value="Haem_peroxidase_animal"/>
</dbReference>
<dbReference type="GO" id="GO:0020037">
    <property type="term" value="F:heme binding"/>
    <property type="evidence" value="ECO:0007669"/>
    <property type="project" value="InterPro"/>
</dbReference>
<name>A0A3G8JHI8_9ACTN</name>
<keyword evidence="5" id="KW-0479">Metal-binding</keyword>
<evidence type="ECO:0000256" key="13">
    <source>
        <dbReference type="ARBA" id="ARBA00023160"/>
    </source>
</evidence>
<comment type="cofactor">
    <cofactor evidence="1">
        <name>Ca(2+)</name>
        <dbReference type="ChEBI" id="CHEBI:29108"/>
    </cofactor>
</comment>
<organism evidence="14 15">
    <name type="scientific">Gordonia insulae</name>
    <dbReference type="NCBI Taxonomy" id="2420509"/>
    <lineage>
        <taxon>Bacteria</taxon>
        <taxon>Bacillati</taxon>
        <taxon>Actinomycetota</taxon>
        <taxon>Actinomycetes</taxon>
        <taxon>Mycobacteriales</taxon>
        <taxon>Gordoniaceae</taxon>
        <taxon>Gordonia</taxon>
    </lineage>
</organism>
<keyword evidence="10" id="KW-0560">Oxidoreductase</keyword>
<dbReference type="SUPFAM" id="SSF48113">
    <property type="entry name" value="Heme-dependent peroxidases"/>
    <property type="match status" value="1"/>
</dbReference>
<dbReference type="PANTHER" id="PTHR11903:SF11">
    <property type="entry name" value="ALPHA-DIOXYGENASE 1"/>
    <property type="match status" value="1"/>
</dbReference>
<sequence>MIGVVRSIAGMVAERVDDVVGWHELPRSLGLVVLIGLRSRLRAHNLFDAGPHPDGPAPPPAPADTRVRTIDGTYTDLDDPRMGSAGSLFGRNVAPGPCARPEAPDAVVGGPSPRLVSRQLLARDDFRPATSLNLLAAAWIQFEVHDWMSHFDATAEAPWEPELAGDDPWPQAHCPMRVNRTLSRPGTHANPTVYPNRDTHWWDGSQIYGSEPTYADAIREWDGGRIVLGRDGLPPVAAEESLDPNGPIANTWVGLALLQSLFLKEHNAICRRLHSAYPEMTDQQLYDTARLANTALMAKIHTVDWTPAIIAHPTTVAAMRGNWFGLLGEKFGLHHGRVFDSEVLSGIPGGRTDFHGVPYSLTEDFVAVYRMHPLLPDELTIREAGSDRPKRTIGLSDLLADDVRPTLGVESAADLFHSFGRAHPGALDLHNFPNALRELPRPDGSLMDLATVDILRNRERGVPRYNEFRRQLRLRPAKTFDDLTDNPKWACELARVYDGDVEQVDLMVGLYAETRPQGFGFSDTAFRVFILMASRRISSDRFLTVDFRPEIYTEVGMSWVRQNSMRSVLLRHFPTLAPTLADVANPFAPWPAP</sequence>
<keyword evidence="9" id="KW-0223">Dioxygenase</keyword>
<dbReference type="KEGG" id="gom:D7316_01050"/>
<evidence type="ECO:0000256" key="5">
    <source>
        <dbReference type="ARBA" id="ARBA00022723"/>
    </source>
</evidence>
<dbReference type="InterPro" id="IPR034815">
    <property type="entry name" value="A_dioxygenase"/>
</dbReference>
<dbReference type="PROSITE" id="PS50292">
    <property type="entry name" value="PEROXIDASE_3"/>
    <property type="match status" value="1"/>
</dbReference>
<keyword evidence="12" id="KW-0443">Lipid metabolism</keyword>
<dbReference type="InterPro" id="IPR050783">
    <property type="entry name" value="Oxylipin_biosynth_metab"/>
</dbReference>
<evidence type="ECO:0000256" key="6">
    <source>
        <dbReference type="ARBA" id="ARBA00022767"/>
    </source>
</evidence>
<dbReference type="OrthoDB" id="9765610at2"/>
<evidence type="ECO:0000313" key="14">
    <source>
        <dbReference type="EMBL" id="AZG44464.1"/>
    </source>
</evidence>
<dbReference type="GO" id="GO:0031408">
    <property type="term" value="P:oxylipin biosynthetic process"/>
    <property type="evidence" value="ECO:0007669"/>
    <property type="project" value="UniProtKB-KW"/>
</dbReference>
<keyword evidence="6" id="KW-0925">Oxylipin biosynthesis</keyword>
<dbReference type="GO" id="GO:0006979">
    <property type="term" value="P:response to oxidative stress"/>
    <property type="evidence" value="ECO:0007669"/>
    <property type="project" value="InterPro"/>
</dbReference>
<evidence type="ECO:0000256" key="2">
    <source>
        <dbReference type="ARBA" id="ARBA00022516"/>
    </source>
</evidence>
<dbReference type="InterPro" id="IPR010255">
    <property type="entry name" value="Haem_peroxidase_sf"/>
</dbReference>
<evidence type="ECO:0000256" key="10">
    <source>
        <dbReference type="ARBA" id="ARBA00023002"/>
    </source>
</evidence>
<evidence type="ECO:0000256" key="12">
    <source>
        <dbReference type="ARBA" id="ARBA00023098"/>
    </source>
</evidence>
<dbReference type="RefSeq" id="WP_124707327.1">
    <property type="nucleotide sequence ID" value="NZ_CP033972.1"/>
</dbReference>
<keyword evidence="7" id="KW-0611">Plant defense</keyword>
<evidence type="ECO:0000256" key="9">
    <source>
        <dbReference type="ARBA" id="ARBA00022964"/>
    </source>
</evidence>
<dbReference type="Proteomes" id="UP000271469">
    <property type="component" value="Chromosome"/>
</dbReference>
<accession>A0A3G8JHI8</accession>
<evidence type="ECO:0000256" key="3">
    <source>
        <dbReference type="ARBA" id="ARBA00022559"/>
    </source>
</evidence>
<dbReference type="Pfam" id="PF03098">
    <property type="entry name" value="An_peroxidase"/>
    <property type="match status" value="1"/>
</dbReference>
<evidence type="ECO:0008006" key="16">
    <source>
        <dbReference type="Google" id="ProtNLM"/>
    </source>
</evidence>
<keyword evidence="15" id="KW-1185">Reference proteome</keyword>
<dbReference type="AlphaFoldDB" id="A0A3G8JHI8"/>
<dbReference type="GO" id="GO:0016702">
    <property type="term" value="F:oxidoreductase activity, acting on single donors with incorporation of molecular oxygen, incorporation of two atoms of oxygen"/>
    <property type="evidence" value="ECO:0007669"/>
    <property type="project" value="TreeGrafter"/>
</dbReference>
<keyword evidence="2" id="KW-0444">Lipid biosynthesis</keyword>
<evidence type="ECO:0000256" key="4">
    <source>
        <dbReference type="ARBA" id="ARBA00022617"/>
    </source>
</evidence>
<evidence type="ECO:0000256" key="8">
    <source>
        <dbReference type="ARBA" id="ARBA00022832"/>
    </source>
</evidence>
<dbReference type="GO" id="GO:0006952">
    <property type="term" value="P:defense response"/>
    <property type="evidence" value="ECO:0007669"/>
    <property type="project" value="UniProtKB-KW"/>
</dbReference>
<dbReference type="InterPro" id="IPR037120">
    <property type="entry name" value="Haem_peroxidase_sf_animal"/>
</dbReference>
<proteinExistence type="predicted"/>
<evidence type="ECO:0000313" key="15">
    <source>
        <dbReference type="Proteomes" id="UP000271469"/>
    </source>
</evidence>
<protein>
    <recommendedName>
        <fullName evidence="16">Peroxidase</fullName>
    </recommendedName>
</protein>
<dbReference type="Gene3D" id="1.10.640.10">
    <property type="entry name" value="Haem peroxidase domain superfamily, animal type"/>
    <property type="match status" value="1"/>
</dbReference>
<evidence type="ECO:0000256" key="11">
    <source>
        <dbReference type="ARBA" id="ARBA00023004"/>
    </source>
</evidence>
<dbReference type="GO" id="GO:0006633">
    <property type="term" value="P:fatty acid biosynthetic process"/>
    <property type="evidence" value="ECO:0007669"/>
    <property type="project" value="UniProtKB-KW"/>
</dbReference>
<dbReference type="GO" id="GO:0004601">
    <property type="term" value="F:peroxidase activity"/>
    <property type="evidence" value="ECO:0007669"/>
    <property type="project" value="UniProtKB-KW"/>
</dbReference>
<keyword evidence="4" id="KW-0349">Heme</keyword>
<dbReference type="CDD" id="cd09818">
    <property type="entry name" value="PIOX_like"/>
    <property type="match status" value="1"/>
</dbReference>